<dbReference type="Pfam" id="PF05709">
    <property type="entry name" value="Sipho_tail"/>
    <property type="match status" value="1"/>
</dbReference>
<dbReference type="NCBIfam" id="TIGR01633">
    <property type="entry name" value="phi3626_gp14_N"/>
    <property type="match status" value="1"/>
</dbReference>
<feature type="domain" description="Siphovirus-type tail component C-terminal" evidence="2">
    <location>
        <begin position="507"/>
        <end position="565"/>
    </location>
</feature>
<name>A0ABU6MMW1_9BACI</name>
<proteinExistence type="predicted"/>
<dbReference type="EMBL" id="JARMAB010000041">
    <property type="protein sequence ID" value="MED1205850.1"/>
    <property type="molecule type" value="Genomic_DNA"/>
</dbReference>
<evidence type="ECO:0000313" key="3">
    <source>
        <dbReference type="EMBL" id="MED1205850.1"/>
    </source>
</evidence>
<keyword evidence="4" id="KW-1185">Reference proteome</keyword>
<feature type="domain" description="Siphovirus-type tail component RIFT-related" evidence="1">
    <location>
        <begin position="29"/>
        <end position="127"/>
    </location>
</feature>
<protein>
    <submittedName>
        <fullName evidence="3">Phage tail family protein</fullName>
    </submittedName>
</protein>
<evidence type="ECO:0000313" key="4">
    <source>
        <dbReference type="Proteomes" id="UP001341444"/>
    </source>
</evidence>
<dbReference type="Gene3D" id="2.40.30.200">
    <property type="match status" value="1"/>
</dbReference>
<dbReference type="Pfam" id="PF22768">
    <property type="entry name" value="SPP1_Dit"/>
    <property type="match status" value="1"/>
</dbReference>
<dbReference type="InterPro" id="IPR054738">
    <property type="entry name" value="Siphovirus-type_tail_C"/>
</dbReference>
<accession>A0ABU6MMW1</accession>
<comment type="caution">
    <text evidence="3">The sequence shown here is derived from an EMBL/GenBank/DDBJ whole genome shotgun (WGS) entry which is preliminary data.</text>
</comment>
<dbReference type="InterPro" id="IPR008841">
    <property type="entry name" value="Siphovirus-type_tail_N"/>
</dbReference>
<gene>
    <name evidence="3" type="ORF">P4T90_22715</name>
</gene>
<evidence type="ECO:0000259" key="1">
    <source>
        <dbReference type="Pfam" id="PF05709"/>
    </source>
</evidence>
<dbReference type="Proteomes" id="UP001341444">
    <property type="component" value="Unassembled WGS sequence"/>
</dbReference>
<reference evidence="3 4" key="1">
    <citation type="submission" date="2023-03" db="EMBL/GenBank/DDBJ databases">
        <title>Bacillus Genome Sequencing.</title>
        <authorList>
            <person name="Dunlap C."/>
        </authorList>
    </citation>
    <scope>NUCLEOTIDE SEQUENCE [LARGE SCALE GENOMIC DNA]</scope>
    <source>
        <strain evidence="3 4">B-23453</strain>
    </source>
</reference>
<organism evidence="3 4">
    <name type="scientific">Heyndrickxia acidicola</name>
    <dbReference type="NCBI Taxonomy" id="209389"/>
    <lineage>
        <taxon>Bacteria</taxon>
        <taxon>Bacillati</taxon>
        <taxon>Bacillota</taxon>
        <taxon>Bacilli</taxon>
        <taxon>Bacillales</taxon>
        <taxon>Bacillaceae</taxon>
        <taxon>Heyndrickxia</taxon>
    </lineage>
</organism>
<evidence type="ECO:0000259" key="2">
    <source>
        <dbReference type="Pfam" id="PF22768"/>
    </source>
</evidence>
<dbReference type="InterPro" id="IPR006520">
    <property type="entry name" value="Dit_BPSPP_N"/>
</dbReference>
<dbReference type="Gene3D" id="2.60.120.860">
    <property type="match status" value="1"/>
</dbReference>
<sequence>MIIPNNFTFAGLDAYSDLHLVVNEVKMYVAPTSEQVTQEIPAMVGRYKLQNKMTYRQIDLDVTLMSTTDAERYDFRSIVADALFTPSDGDGELVFDDDPEVTYYGQFTTPPQWARIDARATFTLTFIANDPYAYLPQVDMPLTATSTNIDVQGTQPTEPVISAVVNQDITFLGVSTADRYVYLGQNIDLDAAQTPFAAETVLINDAMNNLALWDVITENDKTFVTINGTIDGGFSQTTDVIYVDKNATGSVGYGSGSRWHGPCIRRMLSQSVDDWSIEARINFVPSAATEQGKMSLILLGENAQAIGLLEIKDADMREDVNLAISIGGSNGQGQIIYSGGSSDAQYTHQVLKYRKVAKTEKVKHTTYVKKKVRGKWETVPDVYYTTDTYYVNDPYYEIVTDNNPQGGNLIPAVSSYANVYGVMKLQKVGTKFTAGFVWLNQDLTEQKSYRWVFNDTNNQYTSKLAGVAIWTAANATIPPTNWMKWTDLKVYRENSGNTNNNPPVIAHAGDEIQIDCESGVVFKNGARFMTPLSLNSQWLKLQGGDTSTVSVTPFDSASWNLSYRPKML</sequence>
<dbReference type="RefSeq" id="WP_066262880.1">
    <property type="nucleotide sequence ID" value="NZ_JARMAB010000041.1"/>
</dbReference>